<proteinExistence type="predicted"/>
<evidence type="ECO:0000313" key="1">
    <source>
        <dbReference type="EMBL" id="WAL60578.1"/>
    </source>
</evidence>
<dbReference type="AlphaFoldDB" id="A0A9E8ZFU6"/>
<keyword evidence="2" id="KW-1185">Reference proteome</keyword>
<sequence length="240" mass="25758">MQLIRFKKTLQQTVCTDTPSWNESAGTRLSQVPMSQTSPNVSRKVLPRSCGLMSWGMWLFPEATNLAALSSTLIIVGVLNLVSLPGLSAPSPSLSHNLDRSTAIPDPLQLAQTIPLNLEGRHPDDIAVRVQGIRFVENSIVLNLEIVNGSDIAIHLNSGDPQQGMVLRDDVGNRYNLVTPERNSSIGLLAGETLTEEFTFTGPVSSSATSLTLITNDQAGQTDVVPTIVPKIVISGIPVK</sequence>
<reference evidence="1" key="1">
    <citation type="submission" date="2022-12" db="EMBL/GenBank/DDBJ databases">
        <title>Polyphasic identification of a Novel Hot-Spring Cyanobacterium Ocullathermofonsia sinensis gen nov. sp. nov. and Genomic Insights on its Adaptations to the Thermal Habitat.</title>
        <authorList>
            <person name="Daroch M."/>
            <person name="Tang J."/>
            <person name="Jiang Y."/>
        </authorList>
    </citation>
    <scope>NUCLEOTIDE SEQUENCE</scope>
    <source>
        <strain evidence="1">PKUAC-SCTA174</strain>
    </source>
</reference>
<accession>A0A9E8ZFU6</accession>
<organism evidence="1 2">
    <name type="scientific">Thermocoleostomius sinensis A174</name>
    <dbReference type="NCBI Taxonomy" id="2016057"/>
    <lineage>
        <taxon>Bacteria</taxon>
        <taxon>Bacillati</taxon>
        <taxon>Cyanobacteriota</taxon>
        <taxon>Cyanophyceae</taxon>
        <taxon>Oculatellales</taxon>
        <taxon>Oculatellaceae</taxon>
        <taxon>Thermocoleostomius</taxon>
    </lineage>
</organism>
<name>A0A9E8ZFU6_9CYAN</name>
<dbReference type="EMBL" id="CP113797">
    <property type="protein sequence ID" value="WAL60578.1"/>
    <property type="molecule type" value="Genomic_DNA"/>
</dbReference>
<protein>
    <recommendedName>
        <fullName evidence="3">DUF4352 domain-containing protein</fullName>
    </recommendedName>
</protein>
<dbReference type="Proteomes" id="UP001163152">
    <property type="component" value="Chromosome"/>
</dbReference>
<evidence type="ECO:0000313" key="2">
    <source>
        <dbReference type="Proteomes" id="UP001163152"/>
    </source>
</evidence>
<gene>
    <name evidence="1" type="ORF">OXH18_00865</name>
</gene>
<dbReference type="KEGG" id="tsin:OXH18_00865"/>
<dbReference type="RefSeq" id="WP_268610520.1">
    <property type="nucleotide sequence ID" value="NZ_CP113797.1"/>
</dbReference>
<evidence type="ECO:0008006" key="3">
    <source>
        <dbReference type="Google" id="ProtNLM"/>
    </source>
</evidence>